<dbReference type="AlphaFoldDB" id="A0ABD5QZL9"/>
<name>A0ABD5QZL9_9EURY</name>
<evidence type="ECO:0000313" key="1">
    <source>
        <dbReference type="EMBL" id="MFC5278091.1"/>
    </source>
</evidence>
<accession>A0ABD5QZL9</accession>
<comment type="caution">
    <text evidence="1">The sequence shown here is derived from an EMBL/GenBank/DDBJ whole genome shotgun (WGS) entry which is preliminary data.</text>
</comment>
<dbReference type="RefSeq" id="WP_256410306.1">
    <property type="nucleotide sequence ID" value="NZ_JANHDM010000001.1"/>
</dbReference>
<keyword evidence="2" id="KW-1185">Reference proteome</keyword>
<reference evidence="1 2" key="1">
    <citation type="journal article" date="2019" name="Int. J. Syst. Evol. Microbiol.">
        <title>The Global Catalogue of Microorganisms (GCM) 10K type strain sequencing project: providing services to taxonomists for standard genome sequencing and annotation.</title>
        <authorList>
            <consortium name="The Broad Institute Genomics Platform"/>
            <consortium name="The Broad Institute Genome Sequencing Center for Infectious Disease"/>
            <person name="Wu L."/>
            <person name="Ma J."/>
        </authorList>
    </citation>
    <scope>NUCLEOTIDE SEQUENCE [LARGE SCALE GENOMIC DNA]</scope>
    <source>
        <strain evidence="1 2">CGMCC 1.12124</strain>
    </source>
</reference>
<evidence type="ECO:0008006" key="3">
    <source>
        <dbReference type="Google" id="ProtNLM"/>
    </source>
</evidence>
<dbReference type="Proteomes" id="UP001596118">
    <property type="component" value="Unassembled WGS sequence"/>
</dbReference>
<dbReference type="EMBL" id="JBHSKY010000006">
    <property type="protein sequence ID" value="MFC5278091.1"/>
    <property type="molecule type" value="Genomic_DNA"/>
</dbReference>
<protein>
    <recommendedName>
        <fullName evidence="3">Type I-D CRISPR-associated protein Cas10d/Csc3</fullName>
    </recommendedName>
</protein>
<sequence>MNPDAARDAHETIVGSTDLYANVIDAAGQYDAKVDSSANCSLAAHILNAVTVGVNAFVYEAVGEDEDLYEDYGEDVQVLAAALALHDTDKFVREAYGIDVEGNTSEAFNWYFDPGPDKDGEDRDGDPFGIEDFLGEGYRDDLQYLVQRTETRENSTETRGVATSFNGLERYCRIGDSTASVALKQGVEGVHDQLSTLMSTEDVQRIEFTRLEQPILNDTLLGTAKEVIAGEIGDHTYGVIVGSSPDSIVYLGEPIDRSTLKEAVAERVPDQISTFQFECKLTWNSFDYDILEEIAIPVERKEENIRQKAKNLLKSGSGRDDSFERVPDGFEEYLPVLIKAIYENGWKEYPTERLTTTFNEVYDSIEGGKSTKGQKVKVQFLAHLCENYEDYRSDLEILRDEVQHSLHDDLEPEIDAIGAVVDRLFEGRIAPALGSKDEMCFLCGAQADTKYQKGLSAVYRTQEYSRRVPPHAKYKSICEVCNLEYALLSSICEQYDVSTNNSLEIAYFYFDDFLGDVRLRSNRVGNIVQGDGDELDDPEIANSLIQPQYFLQPVYVLDENHRMAVVRQVMRAAQESGMKVVIGRPFTRFESADAVFADEETTRPQELLGLDEAERFGPLPSFIENDRTDSHLRRALQLFKLMSMVGQDAGMSNPYLQLDRDTFHSIANFAVVNHDHAVRLTDLKEYFENYHETEFMEMKTVAERGIDLFGKQFDSKYKKTKIFREALDAFLSGKNQQMDDDRLIEYVESQVYAAADREDYAGHATPEQAKAFVEAIREYLVENDLYDLKKLSDWENALVNSYYYAYEQSL</sequence>
<proteinExistence type="predicted"/>
<organism evidence="1 2">
    <name type="scientific">Halorubrum rubrum</name>
    <dbReference type="NCBI Taxonomy" id="1126240"/>
    <lineage>
        <taxon>Archaea</taxon>
        <taxon>Methanobacteriati</taxon>
        <taxon>Methanobacteriota</taxon>
        <taxon>Stenosarchaea group</taxon>
        <taxon>Halobacteria</taxon>
        <taxon>Halobacteriales</taxon>
        <taxon>Haloferacaceae</taxon>
        <taxon>Halorubrum</taxon>
    </lineage>
</organism>
<evidence type="ECO:0000313" key="2">
    <source>
        <dbReference type="Proteomes" id="UP001596118"/>
    </source>
</evidence>
<gene>
    <name evidence="1" type="ORF">ACFPM1_04845</name>
</gene>